<dbReference type="InterPro" id="IPR000160">
    <property type="entry name" value="GGDEF_dom"/>
</dbReference>
<evidence type="ECO:0000313" key="6">
    <source>
        <dbReference type="EMBL" id="URI06432.1"/>
    </source>
</evidence>
<dbReference type="InterPro" id="IPR052155">
    <property type="entry name" value="Biofilm_reg_signaling"/>
</dbReference>
<dbReference type="SMART" id="SM00091">
    <property type="entry name" value="PAS"/>
    <property type="match status" value="2"/>
</dbReference>
<accession>A0ABY4S3J7</accession>
<dbReference type="PANTHER" id="PTHR44757">
    <property type="entry name" value="DIGUANYLATE CYCLASE DGCP"/>
    <property type="match status" value="1"/>
</dbReference>
<dbReference type="SUPFAM" id="SSF55785">
    <property type="entry name" value="PYP-like sensor domain (PAS domain)"/>
    <property type="match status" value="2"/>
</dbReference>
<dbReference type="InterPro" id="IPR013656">
    <property type="entry name" value="PAS_4"/>
</dbReference>
<dbReference type="InterPro" id="IPR035965">
    <property type="entry name" value="PAS-like_dom_sf"/>
</dbReference>
<dbReference type="PANTHER" id="PTHR44757:SF4">
    <property type="entry name" value="DIGUANYLATE CYCLASE DGCE-RELATED"/>
    <property type="match status" value="1"/>
</dbReference>
<reference evidence="6" key="1">
    <citation type="submission" date="2022-05" db="EMBL/GenBank/DDBJ databases">
        <title>An RpoN-dependent PEP-CTERM gene is involved in floc formation of an Aquincola tertiaricarbonis strain.</title>
        <authorList>
            <person name="Qiu D."/>
            <person name="Xia M."/>
        </authorList>
    </citation>
    <scope>NUCLEOTIDE SEQUENCE</scope>
    <source>
        <strain evidence="6">RN12</strain>
    </source>
</reference>
<sequence length="704" mass="76551">MKPPTPTGNLPLLPDEAQCGHLYTTAEGLILRANALAAQWCGRPLSSIEGQLRLQDVLAPGSRIFHETHYAPLLRLQGFAREIAFDLRAPDGSSTPVLANAQLQAPAGQAGAVVNITLFHAEATRRHEQALRQARREAEAATEQLAQRHAELQAQAARLRTTLQSLTDAVITTDAQGRIDALNPAALALLGVTEALACGQPFEAVVRLHATLDRLPLPSPVHECLAQGRRVASAVPCLLQRADGELRHLTHSASPLADGQGRPGGLVWVAHDVTEQHRQAELVARELRQDALTGLMNRREFERLLAAGERRPADSPGPVHGDLLCHVDLDQFKVINETVGHAAGDALLRDIGRLLQAGTRQSDVVARLGADEFGLILAGCSREDGIQRCNMLREQIAAHGFEWRGQQYRLTASIGMAPLSRSDGNALRAASDADVACHAAKEAGRNRVHFAAEADAQIEGRRGEMHWVAELRRALADDRFVLFGQPIVSTAPTTDGISHCEVLLRLRGEDGQLVPPSLFIPAAERYQLMGELDRWVFRHALAWMAATPHTHCSINVSGQSLGDASFLGDVMALFEQYRVDPARVCFEITETAAIGNLEAAHRFIAAWRSRGARFALDDFGVGLSSFSYLRQLQVDVVKIDGSFVKTMDTDLQNRAIVESIHRVASVCKLKTVAEWVENAAILDALREIGVDYAQGYHLGKPAGL</sequence>
<dbReference type="SMART" id="SM00052">
    <property type="entry name" value="EAL"/>
    <property type="match status" value="1"/>
</dbReference>
<dbReference type="EMBL" id="CP097635">
    <property type="protein sequence ID" value="URI06432.1"/>
    <property type="molecule type" value="Genomic_DNA"/>
</dbReference>
<keyword evidence="7" id="KW-1185">Reference proteome</keyword>
<evidence type="ECO:0000259" key="5">
    <source>
        <dbReference type="PROSITE" id="PS50887"/>
    </source>
</evidence>
<dbReference type="Gene3D" id="3.30.450.20">
    <property type="entry name" value="PAS domain"/>
    <property type="match status" value="1"/>
</dbReference>
<proteinExistence type="predicted"/>
<feature type="domain" description="EAL" evidence="4">
    <location>
        <begin position="464"/>
        <end position="704"/>
    </location>
</feature>
<dbReference type="SUPFAM" id="SSF141868">
    <property type="entry name" value="EAL domain-like"/>
    <property type="match status" value="1"/>
</dbReference>
<protein>
    <submittedName>
        <fullName evidence="6">EAL domain-containing protein</fullName>
    </submittedName>
</protein>
<evidence type="ECO:0000313" key="7">
    <source>
        <dbReference type="Proteomes" id="UP001056201"/>
    </source>
</evidence>
<dbReference type="CDD" id="cd01949">
    <property type="entry name" value="GGDEF"/>
    <property type="match status" value="1"/>
</dbReference>
<dbReference type="InterPro" id="IPR043128">
    <property type="entry name" value="Rev_trsase/Diguanyl_cyclase"/>
</dbReference>
<dbReference type="InterPro" id="IPR001610">
    <property type="entry name" value="PAC"/>
</dbReference>
<dbReference type="InterPro" id="IPR000700">
    <property type="entry name" value="PAS-assoc_C"/>
</dbReference>
<dbReference type="InterPro" id="IPR035919">
    <property type="entry name" value="EAL_sf"/>
</dbReference>
<evidence type="ECO:0000259" key="4">
    <source>
        <dbReference type="PROSITE" id="PS50883"/>
    </source>
</evidence>
<dbReference type="NCBIfam" id="TIGR00254">
    <property type="entry name" value="GGDEF"/>
    <property type="match status" value="1"/>
</dbReference>
<feature type="domain" description="GGDEF" evidence="5">
    <location>
        <begin position="320"/>
        <end position="453"/>
    </location>
</feature>
<dbReference type="SUPFAM" id="SSF55073">
    <property type="entry name" value="Nucleotide cyclase"/>
    <property type="match status" value="1"/>
</dbReference>
<dbReference type="Pfam" id="PF08448">
    <property type="entry name" value="PAS_4"/>
    <property type="match status" value="1"/>
</dbReference>
<evidence type="ECO:0000256" key="1">
    <source>
        <dbReference type="SAM" id="Coils"/>
    </source>
</evidence>
<evidence type="ECO:0000259" key="2">
    <source>
        <dbReference type="PROSITE" id="PS50112"/>
    </source>
</evidence>
<feature type="domain" description="PAC" evidence="3">
    <location>
        <begin position="233"/>
        <end position="285"/>
    </location>
</feature>
<dbReference type="Gene3D" id="3.20.20.450">
    <property type="entry name" value="EAL domain"/>
    <property type="match status" value="1"/>
</dbReference>
<dbReference type="Gene3D" id="3.30.70.270">
    <property type="match status" value="1"/>
</dbReference>
<dbReference type="Proteomes" id="UP001056201">
    <property type="component" value="Chromosome 1"/>
</dbReference>
<dbReference type="InterPro" id="IPR029787">
    <property type="entry name" value="Nucleotide_cyclase"/>
</dbReference>
<dbReference type="RefSeq" id="WP_250194695.1">
    <property type="nucleotide sequence ID" value="NZ_CP097635.1"/>
</dbReference>
<feature type="coiled-coil region" evidence="1">
    <location>
        <begin position="124"/>
        <end position="169"/>
    </location>
</feature>
<evidence type="ECO:0000259" key="3">
    <source>
        <dbReference type="PROSITE" id="PS50113"/>
    </source>
</evidence>
<dbReference type="SMART" id="SM00086">
    <property type="entry name" value="PAC"/>
    <property type="match status" value="1"/>
</dbReference>
<dbReference type="InterPro" id="IPR000014">
    <property type="entry name" value="PAS"/>
</dbReference>
<dbReference type="PROSITE" id="PS50887">
    <property type="entry name" value="GGDEF"/>
    <property type="match status" value="1"/>
</dbReference>
<dbReference type="InterPro" id="IPR001633">
    <property type="entry name" value="EAL_dom"/>
</dbReference>
<dbReference type="PROSITE" id="PS50112">
    <property type="entry name" value="PAS"/>
    <property type="match status" value="1"/>
</dbReference>
<dbReference type="PROSITE" id="PS50883">
    <property type="entry name" value="EAL"/>
    <property type="match status" value="1"/>
</dbReference>
<gene>
    <name evidence="6" type="ORF">MW290_10975</name>
</gene>
<dbReference type="Pfam" id="PF00563">
    <property type="entry name" value="EAL"/>
    <property type="match status" value="1"/>
</dbReference>
<name>A0ABY4S3J7_AQUTE</name>
<dbReference type="NCBIfam" id="TIGR00229">
    <property type="entry name" value="sensory_box"/>
    <property type="match status" value="1"/>
</dbReference>
<keyword evidence="1" id="KW-0175">Coiled coil</keyword>
<dbReference type="CDD" id="cd01948">
    <property type="entry name" value="EAL"/>
    <property type="match status" value="1"/>
</dbReference>
<feature type="domain" description="PAS" evidence="2">
    <location>
        <begin position="155"/>
        <end position="200"/>
    </location>
</feature>
<dbReference type="Pfam" id="PF00990">
    <property type="entry name" value="GGDEF"/>
    <property type="match status" value="1"/>
</dbReference>
<dbReference type="SMART" id="SM00267">
    <property type="entry name" value="GGDEF"/>
    <property type="match status" value="1"/>
</dbReference>
<organism evidence="6 7">
    <name type="scientific">Aquincola tertiaricarbonis</name>
    <dbReference type="NCBI Taxonomy" id="391953"/>
    <lineage>
        <taxon>Bacteria</taxon>
        <taxon>Pseudomonadati</taxon>
        <taxon>Pseudomonadota</taxon>
        <taxon>Betaproteobacteria</taxon>
        <taxon>Burkholderiales</taxon>
        <taxon>Sphaerotilaceae</taxon>
        <taxon>Aquincola</taxon>
    </lineage>
</organism>
<dbReference type="PROSITE" id="PS50113">
    <property type="entry name" value="PAC"/>
    <property type="match status" value="1"/>
</dbReference>